<feature type="domain" description="K Homology" evidence="4">
    <location>
        <begin position="1028"/>
        <end position="1105"/>
    </location>
</feature>
<name>A0A1W5D1G2_9LECA</name>
<dbReference type="Proteomes" id="UP000192927">
    <property type="component" value="Unassembled WGS sequence"/>
</dbReference>
<feature type="domain" description="K Homology" evidence="4">
    <location>
        <begin position="951"/>
        <end position="1024"/>
    </location>
</feature>
<dbReference type="InterPro" id="IPR004088">
    <property type="entry name" value="KH_dom_type_1"/>
</dbReference>
<feature type="domain" description="K Homology" evidence="4">
    <location>
        <begin position="442"/>
        <end position="510"/>
    </location>
</feature>
<feature type="compositionally biased region" description="Basic and acidic residues" evidence="3">
    <location>
        <begin position="25"/>
        <end position="41"/>
    </location>
</feature>
<dbReference type="EMBL" id="FWEW01001411">
    <property type="protein sequence ID" value="SLM36973.1"/>
    <property type="molecule type" value="Genomic_DNA"/>
</dbReference>
<feature type="region of interest" description="Disordered" evidence="3">
    <location>
        <begin position="1214"/>
        <end position="1233"/>
    </location>
</feature>
<feature type="region of interest" description="Disordered" evidence="3">
    <location>
        <begin position="730"/>
        <end position="760"/>
    </location>
</feature>
<dbReference type="Pfam" id="PF00013">
    <property type="entry name" value="KH_1"/>
    <property type="match status" value="7"/>
</dbReference>
<dbReference type="CDD" id="cd22450">
    <property type="entry name" value="KH-I_ScSCP160_rpt5"/>
    <property type="match status" value="1"/>
</dbReference>
<feature type="compositionally biased region" description="Polar residues" evidence="3">
    <location>
        <begin position="730"/>
        <end position="749"/>
    </location>
</feature>
<feature type="region of interest" description="Disordered" evidence="3">
    <location>
        <begin position="1"/>
        <end position="129"/>
    </location>
</feature>
<keyword evidence="1" id="KW-0677">Repeat</keyword>
<feature type="domain" description="K Homology" evidence="4">
    <location>
        <begin position="784"/>
        <end position="847"/>
    </location>
</feature>
<dbReference type="CDD" id="cd00105">
    <property type="entry name" value="KH-I"/>
    <property type="match status" value="1"/>
</dbReference>
<keyword evidence="6" id="KW-1185">Reference proteome</keyword>
<feature type="domain" description="K Homology" evidence="4">
    <location>
        <begin position="1109"/>
        <end position="1180"/>
    </location>
</feature>
<feature type="region of interest" description="Disordered" evidence="3">
    <location>
        <begin position="1147"/>
        <end position="1166"/>
    </location>
</feature>
<dbReference type="GO" id="GO:0005737">
    <property type="term" value="C:cytoplasm"/>
    <property type="evidence" value="ECO:0007669"/>
    <property type="project" value="TreeGrafter"/>
</dbReference>
<dbReference type="Gene3D" id="3.30.1370.10">
    <property type="entry name" value="K Homology domain, type 1"/>
    <property type="match status" value="9"/>
</dbReference>
<dbReference type="SMART" id="SM00322">
    <property type="entry name" value="KH"/>
    <property type="match status" value="10"/>
</dbReference>
<dbReference type="InterPro" id="IPR036612">
    <property type="entry name" value="KH_dom_type_1_sf"/>
</dbReference>
<dbReference type="InterPro" id="IPR004087">
    <property type="entry name" value="KH_dom"/>
</dbReference>
<dbReference type="Pfam" id="PF22952">
    <property type="entry name" value="KH_11"/>
    <property type="match status" value="1"/>
</dbReference>
<feature type="compositionally biased region" description="Low complexity" evidence="3">
    <location>
        <begin position="145"/>
        <end position="168"/>
    </location>
</feature>
<feature type="domain" description="K Homology" evidence="4">
    <location>
        <begin position="851"/>
        <end position="946"/>
    </location>
</feature>
<evidence type="ECO:0000256" key="1">
    <source>
        <dbReference type="ARBA" id="ARBA00022737"/>
    </source>
</evidence>
<dbReference type="CDD" id="cd02394">
    <property type="entry name" value="KH-I_Vigilin_rpt6"/>
    <property type="match status" value="1"/>
</dbReference>
<feature type="domain" description="K Homology" evidence="4">
    <location>
        <begin position="1298"/>
        <end position="1367"/>
    </location>
</feature>
<dbReference type="CDD" id="cd22408">
    <property type="entry name" value="KH-I_Vigilin_rpt4"/>
    <property type="match status" value="1"/>
</dbReference>
<dbReference type="PROSITE" id="PS50084">
    <property type="entry name" value="KH_TYPE_1"/>
    <property type="match status" value="8"/>
</dbReference>
<feature type="domain" description="K Homology" evidence="4">
    <location>
        <begin position="264"/>
        <end position="342"/>
    </location>
</feature>
<organism evidence="5 6">
    <name type="scientific">Lasallia pustulata</name>
    <dbReference type="NCBI Taxonomy" id="136370"/>
    <lineage>
        <taxon>Eukaryota</taxon>
        <taxon>Fungi</taxon>
        <taxon>Dikarya</taxon>
        <taxon>Ascomycota</taxon>
        <taxon>Pezizomycotina</taxon>
        <taxon>Lecanoromycetes</taxon>
        <taxon>OSLEUM clade</taxon>
        <taxon>Umbilicariomycetidae</taxon>
        <taxon>Umbilicariales</taxon>
        <taxon>Umbilicariaceae</taxon>
        <taxon>Lasallia</taxon>
    </lineage>
</organism>
<evidence type="ECO:0000256" key="3">
    <source>
        <dbReference type="SAM" id="MobiDB-lite"/>
    </source>
</evidence>
<keyword evidence="2" id="KW-0694">RNA-binding</keyword>
<dbReference type="InterPro" id="IPR054548">
    <property type="entry name" value="SCP160-like_KH"/>
</dbReference>
<dbReference type="GO" id="GO:0003729">
    <property type="term" value="F:mRNA binding"/>
    <property type="evidence" value="ECO:0007669"/>
    <property type="project" value="TreeGrafter"/>
</dbReference>
<evidence type="ECO:0000313" key="6">
    <source>
        <dbReference type="Proteomes" id="UP000192927"/>
    </source>
</evidence>
<feature type="domain" description="K Homology" evidence="4">
    <location>
        <begin position="1181"/>
        <end position="1293"/>
    </location>
</feature>
<protein>
    <submittedName>
        <fullName evidence="5">K Homology domain, type 1</fullName>
    </submittedName>
</protein>
<feature type="region of interest" description="Disordered" evidence="3">
    <location>
        <begin position="889"/>
        <end position="931"/>
    </location>
</feature>
<dbReference type="CDD" id="cd22448">
    <property type="entry name" value="KH-I_ScSCP160_rpt3"/>
    <property type="match status" value="1"/>
</dbReference>
<feature type="region of interest" description="Disordered" evidence="3">
    <location>
        <begin position="143"/>
        <end position="186"/>
    </location>
</feature>
<dbReference type="PANTHER" id="PTHR10627">
    <property type="entry name" value="SCP160"/>
    <property type="match status" value="1"/>
</dbReference>
<proteinExistence type="predicted"/>
<evidence type="ECO:0000313" key="5">
    <source>
        <dbReference type="EMBL" id="SLM36973.1"/>
    </source>
</evidence>
<evidence type="ECO:0000259" key="4">
    <source>
        <dbReference type="SMART" id="SM00322"/>
    </source>
</evidence>
<dbReference type="SUPFAM" id="SSF54791">
    <property type="entry name" value="Eukaryotic type KH-domain (KH-domain type I)"/>
    <property type="match status" value="8"/>
</dbReference>
<feature type="region of interest" description="Disordered" evidence="3">
    <location>
        <begin position="390"/>
        <end position="409"/>
    </location>
</feature>
<dbReference type="PANTHER" id="PTHR10627:SF31">
    <property type="entry name" value="DODECA-SATELLITE-BINDING PROTEIN 1, ISOFORM A"/>
    <property type="match status" value="1"/>
</dbReference>
<reference evidence="6" key="1">
    <citation type="submission" date="2017-03" db="EMBL/GenBank/DDBJ databases">
        <authorList>
            <person name="Sharma R."/>
            <person name="Thines M."/>
        </authorList>
    </citation>
    <scope>NUCLEOTIDE SEQUENCE [LARGE SCALE GENOMIC DNA]</scope>
</reference>
<evidence type="ECO:0000256" key="2">
    <source>
        <dbReference type="PROSITE-ProRule" id="PRU00117"/>
    </source>
</evidence>
<accession>A0A1W5D1G2</accession>
<feature type="domain" description="K Homology" evidence="4">
    <location>
        <begin position="347"/>
        <end position="437"/>
    </location>
</feature>
<sequence length="1382" mass="151792">MATEAATTNGNGGAASDALSPAEQLQRKHAADEARRARIEDIIDEEDIVHPPPSSKLATELSDAATAPILEPADEPISEKAAGKQKAQGEPVVSVPEPKAGNKATLDTKSEELFPALGGGPKPRAPAPVATAWGAKKSPAFNTTASNGANGHAAVSSAASSRASTPVSGILTPASTNPSQPRGGPQYMSMPGRHSERVQFVPTQLLPRNQLKKPLQDVLRDINKRSKATVEMKPGPGGIVYFEGKGPVDAVRQALKDVAKEVGSKQAVKVPIPANIRPHIIGRQGAVVQGISKRTGARIQIPKVEESESPEDDDDSATVDVLIEGDAVAAEMARREIEAIVNERTSTVNNLRLKDIPAEFFPFISGPRNSRINALEEGRDLRIKVPEYHTWSTQPPPQAPSSKQPPQFVPHPSNHIQISGDRTAAQEARAEIERHVEELRRQITLSQLAIHRGQHQFIVGDRGISLDDLLEETGCAVILPPDSDDTEMLTITGPFDKIDLGIDRVMNLATSMQMSSVDIARQHPNAPMGPQAHARALTRYLQQRQAIEQLERLHDAHIVLPTVEDGPMTWEVYSREGKNTIRARSDIMNLINAHPPTRLRHVEVNPFYHQHLRQKVTQQVRDAHGVHLLFPEEEFEQSPQLILVYEGQADNGADYELPKQRPSPDEVAAYETALRNAQDFIFGMINGQQEIAVRGVEVPSKFHDKVRKYINREQQNLPAEKIPVQLTTAASRGTNGRTISSQNTSTAASQDHEMTLRGPTDDVNDLVQKILSFVEAEKLDELERGYTTSFDFPQKYANFLIGRKGENINHLREEFDVDIQVNDGKVEVKGPKAKAEAAKSKIIALGKKLEDEATHVLKIKPQYHRDLIGAKGCQVNRLQERYNVRVQFPRSASSTTHGDDQSVADSASEVGGHRNNRTNQAPDEVIIRGPRKGADEARDELLSLLQWTVDNSHMSTVSVAQNQLPSLIGQGGREMESMRMATGAQIDVPGNRDLADPSGRIEIKLKGTKTQVEEAKKLLEERAKIFDDSITRSINVDKKYHKALIGGGGVNIRNLVMEAGGSDDRRELARTVRFPRQDSDESTIRVEGNKKLVDNIVASIEAFVSQRENQINDVLEVPPEKHRLLIGRGGETRRALESQFGVSIDIPKQSEEGPSRSKVKLAGQQSDVEKAKAHILDLVKDQEGETIQVPRRAHHTISDNGQFFRRLRNEHKVTVDHAGQQPPQRPTSKPRAGVNGGAALPLITDDQENVDKFSWELVDSNEGNCEEGDIPWVLRGRPENVVRARAILQKALEQAQQQSAVGYLILPDPRTYRYVVGQGGSQINSIRRQTGCKITVPRDQAKGEAIEIMGSRDGVEEARDIILEVVNNGGNGGSGSRRDSVN</sequence>